<keyword evidence="2" id="KW-0732">Signal</keyword>
<evidence type="ECO:0000313" key="5">
    <source>
        <dbReference type="RefSeq" id="XP_022083693.1"/>
    </source>
</evidence>
<organism evidence="4 5">
    <name type="scientific">Acanthaster planci</name>
    <name type="common">Crown-of-thorns starfish</name>
    <dbReference type="NCBI Taxonomy" id="133434"/>
    <lineage>
        <taxon>Eukaryota</taxon>
        <taxon>Metazoa</taxon>
        <taxon>Echinodermata</taxon>
        <taxon>Eleutherozoa</taxon>
        <taxon>Asterozoa</taxon>
        <taxon>Asteroidea</taxon>
        <taxon>Valvatacea</taxon>
        <taxon>Valvatida</taxon>
        <taxon>Acanthasteridae</taxon>
        <taxon>Acanthaster</taxon>
    </lineage>
</organism>
<evidence type="ECO:0000256" key="2">
    <source>
        <dbReference type="SAM" id="SignalP"/>
    </source>
</evidence>
<feature type="domain" description="Ig-like" evidence="3">
    <location>
        <begin position="18"/>
        <end position="119"/>
    </location>
</feature>
<protein>
    <submittedName>
        <fullName evidence="5">Uncharacterized protein LOC110975470 isoform X2</fullName>
    </submittedName>
</protein>
<reference evidence="5" key="1">
    <citation type="submission" date="2025-08" db="UniProtKB">
        <authorList>
            <consortium name="RefSeq"/>
        </authorList>
    </citation>
    <scope>IDENTIFICATION</scope>
</reference>
<dbReference type="SUPFAM" id="SSF48726">
    <property type="entry name" value="Immunoglobulin"/>
    <property type="match status" value="2"/>
</dbReference>
<keyword evidence="4" id="KW-1185">Reference proteome</keyword>
<dbReference type="OMA" id="RSHIVTN"/>
<evidence type="ECO:0000259" key="3">
    <source>
        <dbReference type="PROSITE" id="PS50835"/>
    </source>
</evidence>
<feature type="signal peptide" evidence="2">
    <location>
        <begin position="1"/>
        <end position="16"/>
    </location>
</feature>
<name>A0A8B7XS61_ACAPL</name>
<sequence>MAVLFVLALTVALTICVPRAGTLSIEILDGNQSNAAVGSSINLTCFVSSSKEENPLIKWFLNEDTLTTCEGETFTILNDTIKACILTISPVLKESGGVYQCKLFSLSHDPRDNIHVNITLSIVDIPMHITDPSTGAVLDYPDYGPVVVQSGSTRLFECLVQDARRGVLGILWTLGDETVMERAAAESPFGGGLVNVSSFFTVRHPRDETREINLTCTAMSDDGDTPLNTTRVEITFCRGSEYKKSMIGFLVSLCLAATIAAIIAEVLIYRHYNG</sequence>
<proteinExistence type="predicted"/>
<keyword evidence="1" id="KW-0472">Membrane</keyword>
<keyword evidence="1" id="KW-0812">Transmembrane</keyword>
<gene>
    <name evidence="5" type="primary">LOC110975470</name>
</gene>
<evidence type="ECO:0000313" key="4">
    <source>
        <dbReference type="Proteomes" id="UP000694845"/>
    </source>
</evidence>
<feature type="chain" id="PRO_5034874607" evidence="2">
    <location>
        <begin position="17"/>
        <end position="274"/>
    </location>
</feature>
<dbReference type="SMART" id="SM00409">
    <property type="entry name" value="IG"/>
    <property type="match status" value="1"/>
</dbReference>
<dbReference type="AlphaFoldDB" id="A0A8B7XS61"/>
<dbReference type="Proteomes" id="UP000694845">
    <property type="component" value="Unplaced"/>
</dbReference>
<keyword evidence="1" id="KW-1133">Transmembrane helix</keyword>
<dbReference type="OrthoDB" id="10179942at2759"/>
<dbReference type="InterPro" id="IPR036179">
    <property type="entry name" value="Ig-like_dom_sf"/>
</dbReference>
<dbReference type="InterPro" id="IPR013783">
    <property type="entry name" value="Ig-like_fold"/>
</dbReference>
<dbReference type="Pfam" id="PF07679">
    <property type="entry name" value="I-set"/>
    <property type="match status" value="1"/>
</dbReference>
<dbReference type="InterPro" id="IPR007110">
    <property type="entry name" value="Ig-like_dom"/>
</dbReference>
<dbReference type="PROSITE" id="PS50835">
    <property type="entry name" value="IG_LIKE"/>
    <property type="match status" value="1"/>
</dbReference>
<dbReference type="InterPro" id="IPR003599">
    <property type="entry name" value="Ig_sub"/>
</dbReference>
<accession>A0A8B7XS61</accession>
<dbReference type="RefSeq" id="XP_022083693.1">
    <property type="nucleotide sequence ID" value="XM_022228001.1"/>
</dbReference>
<evidence type="ECO:0000256" key="1">
    <source>
        <dbReference type="SAM" id="Phobius"/>
    </source>
</evidence>
<dbReference type="InterPro" id="IPR013098">
    <property type="entry name" value="Ig_I-set"/>
</dbReference>
<dbReference type="Gene3D" id="2.60.40.10">
    <property type="entry name" value="Immunoglobulins"/>
    <property type="match status" value="1"/>
</dbReference>
<dbReference type="GeneID" id="110975470"/>
<feature type="transmembrane region" description="Helical" evidence="1">
    <location>
        <begin position="246"/>
        <end position="269"/>
    </location>
</feature>
<dbReference type="CDD" id="cd00096">
    <property type="entry name" value="Ig"/>
    <property type="match status" value="1"/>
</dbReference>